<feature type="non-terminal residue" evidence="1">
    <location>
        <position position="187"/>
    </location>
</feature>
<proteinExistence type="predicted"/>
<name>A0A1E1WK98_PECGO</name>
<feature type="non-terminal residue" evidence="1">
    <location>
        <position position="1"/>
    </location>
</feature>
<dbReference type="AlphaFoldDB" id="A0A1E1WK98"/>
<dbReference type="EMBL" id="GDQN01003649">
    <property type="protein sequence ID" value="JAT87405.1"/>
    <property type="molecule type" value="Transcribed_RNA"/>
</dbReference>
<sequence length="187" mass="21313">SIPTTPDGFLKSLIDLQRFDKDTWCEVRYSDTQKLYNHAPGFTELEINEEVKAYDTSRHLTHSDKSYAAFTFCILKQKESFINGVRNLMSWSKSSEASLNVLGEKIEEIFLKGDFHKTSSDLLQLACGHRAESIELRRDVILKCVRDPLVRSALNRVPPSSTHIFNSEKFTAVLEKGGGVRKTFWPV</sequence>
<protein>
    <submittedName>
        <fullName evidence="1">Uncharacterized protein</fullName>
    </submittedName>
</protein>
<dbReference type="OrthoDB" id="7483379at2759"/>
<reference evidence="1" key="1">
    <citation type="submission" date="2015-09" db="EMBL/GenBank/DDBJ databases">
        <title>De novo assembly of Pectinophora gossypiella (Pink Bollworm) gut transcriptome.</title>
        <authorList>
            <person name="Tassone E.E."/>
        </authorList>
    </citation>
    <scope>NUCLEOTIDE SEQUENCE</scope>
</reference>
<organism evidence="1">
    <name type="scientific">Pectinophora gossypiella</name>
    <name type="common">Cotton pink bollworm</name>
    <name type="synonym">Depressaria gossypiella</name>
    <dbReference type="NCBI Taxonomy" id="13191"/>
    <lineage>
        <taxon>Eukaryota</taxon>
        <taxon>Metazoa</taxon>
        <taxon>Ecdysozoa</taxon>
        <taxon>Arthropoda</taxon>
        <taxon>Hexapoda</taxon>
        <taxon>Insecta</taxon>
        <taxon>Pterygota</taxon>
        <taxon>Neoptera</taxon>
        <taxon>Endopterygota</taxon>
        <taxon>Lepidoptera</taxon>
        <taxon>Glossata</taxon>
        <taxon>Ditrysia</taxon>
        <taxon>Gelechioidea</taxon>
        <taxon>Gelechiidae</taxon>
        <taxon>Apatetrinae</taxon>
        <taxon>Pectinophora</taxon>
    </lineage>
</organism>
<accession>A0A1E1WK98</accession>
<evidence type="ECO:0000313" key="1">
    <source>
        <dbReference type="EMBL" id="JAT87405.1"/>
    </source>
</evidence>
<gene>
    <name evidence="1" type="ORF">g.17375</name>
</gene>